<evidence type="ECO:0000313" key="1">
    <source>
        <dbReference type="EMBL" id="HIW93422.1"/>
    </source>
</evidence>
<evidence type="ECO:0008006" key="3">
    <source>
        <dbReference type="Google" id="ProtNLM"/>
    </source>
</evidence>
<comment type="caution">
    <text evidence="1">The sequence shown here is derived from an EMBL/GenBank/DDBJ whole genome shotgun (WGS) entry which is preliminary data.</text>
</comment>
<gene>
    <name evidence="1" type="ORF">H9868_02660</name>
</gene>
<name>A0A9D1RTG0_9FIRM</name>
<reference evidence="1" key="2">
    <citation type="submission" date="2021-04" db="EMBL/GenBank/DDBJ databases">
        <authorList>
            <person name="Gilroy R."/>
        </authorList>
    </citation>
    <scope>NUCLEOTIDE SEQUENCE</scope>
    <source>
        <strain evidence="1">ChiGjej6B6-1540</strain>
    </source>
</reference>
<dbReference type="EMBL" id="DXGA01000060">
    <property type="protein sequence ID" value="HIW93422.1"/>
    <property type="molecule type" value="Genomic_DNA"/>
</dbReference>
<organism evidence="1 2">
    <name type="scientific">Candidatus Flavonifractor merdipullorum</name>
    <dbReference type="NCBI Taxonomy" id="2838590"/>
    <lineage>
        <taxon>Bacteria</taxon>
        <taxon>Bacillati</taxon>
        <taxon>Bacillota</taxon>
        <taxon>Clostridia</taxon>
        <taxon>Eubacteriales</taxon>
        <taxon>Oscillospiraceae</taxon>
        <taxon>Flavonifractor</taxon>
    </lineage>
</organism>
<proteinExistence type="predicted"/>
<dbReference type="AlphaFoldDB" id="A0A9D1RTG0"/>
<accession>A0A9D1RTG0</accession>
<evidence type="ECO:0000313" key="2">
    <source>
        <dbReference type="Proteomes" id="UP000824192"/>
    </source>
</evidence>
<protein>
    <recommendedName>
        <fullName evidence="3">N-acetyl sugar amidotransferase</fullName>
    </recommendedName>
</protein>
<dbReference type="Proteomes" id="UP000824192">
    <property type="component" value="Unassembled WGS sequence"/>
</dbReference>
<dbReference type="SUPFAM" id="SSF52402">
    <property type="entry name" value="Adenine nucleotide alpha hydrolases-like"/>
    <property type="match status" value="1"/>
</dbReference>
<reference evidence="1" key="1">
    <citation type="journal article" date="2021" name="PeerJ">
        <title>Extensive microbial diversity within the chicken gut microbiome revealed by metagenomics and culture.</title>
        <authorList>
            <person name="Gilroy R."/>
            <person name="Ravi A."/>
            <person name="Getino M."/>
            <person name="Pursley I."/>
            <person name="Horton D.L."/>
            <person name="Alikhan N.F."/>
            <person name="Baker D."/>
            <person name="Gharbi K."/>
            <person name="Hall N."/>
            <person name="Watson M."/>
            <person name="Adriaenssens E.M."/>
            <person name="Foster-Nyarko E."/>
            <person name="Jarju S."/>
            <person name="Secka A."/>
            <person name="Antonio M."/>
            <person name="Oren A."/>
            <person name="Chaudhuri R.R."/>
            <person name="La Ragione R."/>
            <person name="Hildebrand F."/>
            <person name="Pallen M.J."/>
        </authorList>
    </citation>
    <scope>NUCLEOTIDE SEQUENCE</scope>
    <source>
        <strain evidence="1">ChiGjej6B6-1540</strain>
    </source>
</reference>
<sequence>MEQKEVDAMIPVLQNRWKLTGTTLVYYGLPQPPRLFRRRISLSPSAARTVAMLDGRRPLEDYPNPSALRRLIRRGVVVDVKDRKAAPASLDEARFCRRCAANDYAIPGLELDENGLCPICNTEKRFRKCKNVLPVLDRIPTSPGKKYDAALFYTGGKDSSYLLWHLARVQKLRILALTWETPFMSPWARESIQHAKAHLPEVDFLVERAPDAALKTIYREVYRRQKNVCICPSVAYVLFFQRLVDWEVPFLILGNEPAQCRNLIYNGMAPPITFRPGIQRLARWGVNLGRLLTLRRPFKAGQMELFFTVRQLAFGPAGIVKAIGWRNELVENTAASLAMAPDFLAPFQTAVRQAERSGTLPGLVHVDLDDAAGGCYDWADVKELLAKEIGWVDAPAKDKGLHTSCSIEKCKEWSQFSRFRDMESTILPFSAVELALASGSGSVDRETAISELKHHSGFTEKPPAEWGVMVEALR</sequence>